<dbReference type="Gene3D" id="3.10.350.10">
    <property type="entry name" value="LysM domain"/>
    <property type="match status" value="1"/>
</dbReference>
<evidence type="ECO:0000313" key="5">
    <source>
        <dbReference type="Proteomes" id="UP001431784"/>
    </source>
</evidence>
<dbReference type="CDD" id="cd00118">
    <property type="entry name" value="LysM"/>
    <property type="match status" value="1"/>
</dbReference>
<dbReference type="PANTHER" id="PTHR34700">
    <property type="entry name" value="POTASSIUM BINDING PROTEIN KBP"/>
    <property type="match status" value="1"/>
</dbReference>
<keyword evidence="2" id="KW-0812">Transmembrane</keyword>
<comment type="caution">
    <text evidence="4">The sequence shown here is derived from an EMBL/GenBank/DDBJ whole genome shotgun (WGS) entry which is preliminary data.</text>
</comment>
<keyword evidence="2" id="KW-1133">Transmembrane helix</keyword>
<evidence type="ECO:0000259" key="3">
    <source>
        <dbReference type="PROSITE" id="PS51782"/>
    </source>
</evidence>
<dbReference type="PROSITE" id="PS51782">
    <property type="entry name" value="LYSM"/>
    <property type="match status" value="1"/>
</dbReference>
<evidence type="ECO:0000256" key="2">
    <source>
        <dbReference type="SAM" id="Phobius"/>
    </source>
</evidence>
<feature type="domain" description="LysM" evidence="3">
    <location>
        <begin position="360"/>
        <end position="409"/>
    </location>
</feature>
<dbReference type="InterPro" id="IPR052196">
    <property type="entry name" value="Bact_Kbp"/>
</dbReference>
<feature type="transmembrane region" description="Helical" evidence="2">
    <location>
        <begin position="12"/>
        <end position="31"/>
    </location>
</feature>
<dbReference type="InterPro" id="IPR018392">
    <property type="entry name" value="LysM"/>
</dbReference>
<dbReference type="PANTHER" id="PTHR34700:SF4">
    <property type="entry name" value="PHAGE-LIKE ELEMENT PBSX PROTEIN XKDP"/>
    <property type="match status" value="1"/>
</dbReference>
<evidence type="ECO:0000313" key="4">
    <source>
        <dbReference type="EMBL" id="MDD7969921.1"/>
    </source>
</evidence>
<organism evidence="4 5">
    <name type="scientific">Roseinatronobacter alkalisoli</name>
    <dbReference type="NCBI Taxonomy" id="3028235"/>
    <lineage>
        <taxon>Bacteria</taxon>
        <taxon>Pseudomonadati</taxon>
        <taxon>Pseudomonadota</taxon>
        <taxon>Alphaproteobacteria</taxon>
        <taxon>Rhodobacterales</taxon>
        <taxon>Paracoccaceae</taxon>
        <taxon>Roseinatronobacter</taxon>
    </lineage>
</organism>
<proteinExistence type="predicted"/>
<sequence length="414" mass="44201">MLKYLPKDTLAQWAVGSIAVAGAASVAYIVVFPPDRSDPAPGAPHLGAITEPFIADGPDAEHEPDMRVAMTEQMNDAAPRFDLVRVTDIGDVLIAGKAPAISIVAALVDEAQVAQTVSSAAGEFVMMFDLQPSPAPRVLELEVHLPSGHRVRSEDTLMLAPRSEQLAGQRDTNGSTFPVQTVREVETAPLFPDRAAPPRPQPGDATDVTDMPSEPDIAGNDAMPPAEEPTAQAEAAPMAILMRADGSVQVLGEAARLPQAESAGNVVVDSVLYDAEGDVALGGRSASAGTEIQIYLDNQPIIRTRAGADGNWQALLAGIERGVYRLRVDELDEAAQVISRAEIPFERVTPQIARESDGPQALIVQPGNTLWAMSEARFGDGRRYMRIFDANRDQIRNPDLIFPGQVFILPTPEG</sequence>
<reference evidence="4" key="1">
    <citation type="submission" date="2023-02" db="EMBL/GenBank/DDBJ databases">
        <title>Description of Roseinatronobacter alkalisoli sp. nov., an alkaliphilic bacerium isolated from soda soil.</title>
        <authorList>
            <person name="Wei W."/>
        </authorList>
    </citation>
    <scope>NUCLEOTIDE SEQUENCE</scope>
    <source>
        <strain evidence="4">HJB301</strain>
    </source>
</reference>
<feature type="region of interest" description="Disordered" evidence="1">
    <location>
        <begin position="188"/>
        <end position="232"/>
    </location>
</feature>
<gene>
    <name evidence="4" type="ORF">PUT78_02315</name>
</gene>
<name>A0ABT5T4K8_9RHOB</name>
<dbReference type="Pfam" id="PF01476">
    <property type="entry name" value="LysM"/>
    <property type="match status" value="1"/>
</dbReference>
<feature type="compositionally biased region" description="Low complexity" evidence="1">
    <location>
        <begin position="222"/>
        <end position="232"/>
    </location>
</feature>
<dbReference type="Proteomes" id="UP001431784">
    <property type="component" value="Unassembled WGS sequence"/>
</dbReference>
<keyword evidence="5" id="KW-1185">Reference proteome</keyword>
<protein>
    <submittedName>
        <fullName evidence="4">LysM peptidoglycan-binding domain-containing protein</fullName>
    </submittedName>
</protein>
<dbReference type="EMBL" id="JAQZSM010000001">
    <property type="protein sequence ID" value="MDD7969921.1"/>
    <property type="molecule type" value="Genomic_DNA"/>
</dbReference>
<evidence type="ECO:0000256" key="1">
    <source>
        <dbReference type="SAM" id="MobiDB-lite"/>
    </source>
</evidence>
<dbReference type="InterPro" id="IPR036779">
    <property type="entry name" value="LysM_dom_sf"/>
</dbReference>
<dbReference type="RefSeq" id="WP_274350439.1">
    <property type="nucleotide sequence ID" value="NZ_JAQZSM010000001.1"/>
</dbReference>
<accession>A0ABT5T4K8</accession>
<keyword evidence="2" id="KW-0472">Membrane</keyword>